<evidence type="ECO:0000313" key="2">
    <source>
        <dbReference type="EMBL" id="AKA69922.1"/>
    </source>
</evidence>
<dbReference type="EMBL" id="CP009933">
    <property type="protein sequence ID" value="AKA69922.1"/>
    <property type="molecule type" value="Genomic_DNA"/>
</dbReference>
<keyword evidence="3" id="KW-1185">Reference proteome</keyword>
<dbReference type="GO" id="GO:0008081">
    <property type="term" value="F:phosphoric diester hydrolase activity"/>
    <property type="evidence" value="ECO:0007669"/>
    <property type="project" value="TreeGrafter"/>
</dbReference>
<dbReference type="KEGG" id="csq:CSCA_2797"/>
<dbReference type="Proteomes" id="UP000033115">
    <property type="component" value="Chromosome"/>
</dbReference>
<proteinExistence type="predicted"/>
<dbReference type="Gene3D" id="3.20.20.150">
    <property type="entry name" value="Divalent-metal-dependent TIM barrel enzymes"/>
    <property type="match status" value="1"/>
</dbReference>
<dbReference type="Pfam" id="PF01261">
    <property type="entry name" value="AP_endonuc_2"/>
    <property type="match status" value="1"/>
</dbReference>
<dbReference type="CDD" id="cd00019">
    <property type="entry name" value="AP2Ec"/>
    <property type="match status" value="1"/>
</dbReference>
<dbReference type="GO" id="GO:0003677">
    <property type="term" value="F:DNA binding"/>
    <property type="evidence" value="ECO:0007669"/>
    <property type="project" value="InterPro"/>
</dbReference>
<dbReference type="STRING" id="1548.CSCA_2797"/>
<dbReference type="GO" id="GO:0008270">
    <property type="term" value="F:zinc ion binding"/>
    <property type="evidence" value="ECO:0007669"/>
    <property type="project" value="InterPro"/>
</dbReference>
<dbReference type="SMART" id="SM00518">
    <property type="entry name" value="AP2Ec"/>
    <property type="match status" value="1"/>
</dbReference>
<feature type="domain" description="Xylose isomerase-like TIM barrel" evidence="1">
    <location>
        <begin position="29"/>
        <end position="256"/>
    </location>
</feature>
<dbReference type="PANTHER" id="PTHR21445">
    <property type="entry name" value="ENDONUCLEASE IV ENDODEOXYRIBONUCLEASE IV"/>
    <property type="match status" value="1"/>
</dbReference>
<dbReference type="HOGENOM" id="CLU_068832_0_0_9"/>
<dbReference type="RefSeq" id="WP_029161490.1">
    <property type="nucleotide sequence ID" value="NZ_CP009933.1"/>
</dbReference>
<dbReference type="PANTHER" id="PTHR21445:SF0">
    <property type="entry name" value="APURINIC-APYRIMIDINIC ENDONUCLEASE"/>
    <property type="match status" value="1"/>
</dbReference>
<name>A0A0E3M8K5_CLOSL</name>
<dbReference type="GO" id="GO:0003906">
    <property type="term" value="F:DNA-(apurinic or apyrimidinic site) endonuclease activity"/>
    <property type="evidence" value="ECO:0007669"/>
    <property type="project" value="TreeGrafter"/>
</dbReference>
<evidence type="ECO:0000313" key="3">
    <source>
        <dbReference type="Proteomes" id="UP000033115"/>
    </source>
</evidence>
<dbReference type="InterPro" id="IPR001719">
    <property type="entry name" value="AP_endonuc_2"/>
</dbReference>
<dbReference type="AlphaFoldDB" id="A0A0E3M8K5"/>
<evidence type="ECO:0000259" key="1">
    <source>
        <dbReference type="Pfam" id="PF01261"/>
    </source>
</evidence>
<reference evidence="2 3" key="1">
    <citation type="journal article" date="2015" name="J. Biotechnol.">
        <title>Complete genome sequence of a malodorant-producing acetogen, Clostridium scatologenes ATCC 25775(T).</title>
        <authorList>
            <person name="Zhu Z."/>
            <person name="Guo T."/>
            <person name="Zheng H."/>
            <person name="Song T."/>
            <person name="Ouyang P."/>
            <person name="Xie J."/>
        </authorList>
    </citation>
    <scope>NUCLEOTIDE SEQUENCE [LARGE SCALE GENOMIC DNA]</scope>
    <source>
        <strain evidence="2 3">ATCC 25775</strain>
    </source>
</reference>
<accession>A0A0E3M8K5</accession>
<dbReference type="InterPro" id="IPR013022">
    <property type="entry name" value="Xyl_isomerase-like_TIM-brl"/>
</dbReference>
<protein>
    <submittedName>
        <fullName evidence="2">Xylose isomerase domain protein TIM barrel</fullName>
    </submittedName>
</protein>
<keyword evidence="2" id="KW-0413">Isomerase</keyword>
<dbReference type="InterPro" id="IPR036237">
    <property type="entry name" value="Xyl_isomerase-like_sf"/>
</dbReference>
<dbReference type="FunFam" id="3.20.20.150:FF:000017">
    <property type="entry name" value="Endonuclease IV related protein"/>
    <property type="match status" value="1"/>
</dbReference>
<sequence length="272" mass="30941">MDNLLFGISGIPIGDGNKKFNYESSIIYLKAIGLDAMELPFVRSVNVTDKNKDKILKAKIDNDFYLSAHGSYYINLNADEKEKQEQSMERIVKGAEGLLKVEGKSLIFHPGFYLKDSKEETFNTIKNNLMKLPYLGVDYRLETTGKGTQFGDLKELVSLCKEINHCKLCIDFSHIHARFNGILKDYEGFESILKYIEAELGRSALEDIHIHLSGINYTAKGERNHLPLQESDFNYTACLKALKRFNVKGCVICESPILEKDALMLKETYNNF</sequence>
<dbReference type="GO" id="GO:0016853">
    <property type="term" value="F:isomerase activity"/>
    <property type="evidence" value="ECO:0007669"/>
    <property type="project" value="UniProtKB-KW"/>
</dbReference>
<dbReference type="GO" id="GO:0006284">
    <property type="term" value="P:base-excision repair"/>
    <property type="evidence" value="ECO:0007669"/>
    <property type="project" value="TreeGrafter"/>
</dbReference>
<gene>
    <name evidence="2" type="ORF">CSCA_2797</name>
</gene>
<dbReference type="SUPFAM" id="SSF51658">
    <property type="entry name" value="Xylose isomerase-like"/>
    <property type="match status" value="1"/>
</dbReference>
<organism evidence="2 3">
    <name type="scientific">Clostridium scatologenes</name>
    <dbReference type="NCBI Taxonomy" id="1548"/>
    <lineage>
        <taxon>Bacteria</taxon>
        <taxon>Bacillati</taxon>
        <taxon>Bacillota</taxon>
        <taxon>Clostridia</taxon>
        <taxon>Eubacteriales</taxon>
        <taxon>Clostridiaceae</taxon>
        <taxon>Clostridium</taxon>
    </lineage>
</organism>